<proteinExistence type="predicted"/>
<gene>
    <name evidence="1" type="ORF">ACFQZS_12750</name>
</gene>
<evidence type="ECO:0000313" key="2">
    <source>
        <dbReference type="Proteomes" id="UP001596958"/>
    </source>
</evidence>
<name>A0ABW2YZZ4_9SPHI</name>
<organism evidence="1 2">
    <name type="scientific">Mucilaginibacter calamicampi</name>
    <dbReference type="NCBI Taxonomy" id="1302352"/>
    <lineage>
        <taxon>Bacteria</taxon>
        <taxon>Pseudomonadati</taxon>
        <taxon>Bacteroidota</taxon>
        <taxon>Sphingobacteriia</taxon>
        <taxon>Sphingobacteriales</taxon>
        <taxon>Sphingobacteriaceae</taxon>
        <taxon>Mucilaginibacter</taxon>
    </lineage>
</organism>
<dbReference type="RefSeq" id="WP_377100807.1">
    <property type="nucleotide sequence ID" value="NZ_JBHTHU010000009.1"/>
</dbReference>
<keyword evidence="2" id="KW-1185">Reference proteome</keyword>
<reference evidence="2" key="1">
    <citation type="journal article" date="2019" name="Int. J. Syst. Evol. Microbiol.">
        <title>The Global Catalogue of Microorganisms (GCM) 10K type strain sequencing project: providing services to taxonomists for standard genome sequencing and annotation.</title>
        <authorList>
            <consortium name="The Broad Institute Genomics Platform"/>
            <consortium name="The Broad Institute Genome Sequencing Center for Infectious Disease"/>
            <person name="Wu L."/>
            <person name="Ma J."/>
        </authorList>
    </citation>
    <scope>NUCLEOTIDE SEQUENCE [LARGE SCALE GENOMIC DNA]</scope>
    <source>
        <strain evidence="2">CCUG 63418</strain>
    </source>
</reference>
<protein>
    <submittedName>
        <fullName evidence="1">Uncharacterized protein</fullName>
    </submittedName>
</protein>
<dbReference type="Proteomes" id="UP001596958">
    <property type="component" value="Unassembled WGS sequence"/>
</dbReference>
<comment type="caution">
    <text evidence="1">The sequence shown here is derived from an EMBL/GenBank/DDBJ whole genome shotgun (WGS) entry which is preliminary data.</text>
</comment>
<evidence type="ECO:0000313" key="1">
    <source>
        <dbReference type="EMBL" id="MFD0751017.1"/>
    </source>
</evidence>
<dbReference type="EMBL" id="JBHTHU010000009">
    <property type="protein sequence ID" value="MFD0751017.1"/>
    <property type="molecule type" value="Genomic_DNA"/>
</dbReference>
<accession>A0ABW2YZZ4</accession>
<sequence>MKKIYPLLLLLYFGCSKPQPVKIKAELVAKKSILAISGLDSVILNDIARDSIANWQSVFPVYRMPVDTDMKDYQNEQPGNYWVNKGTLFFQPDTAFKPHQPYFLRYYDHSTGKEAWDYIKNNNQKGATAYTDLTFTP</sequence>